<name>A0A310SPE7_9HYME</name>
<protein>
    <submittedName>
        <fullName evidence="1">Uncharacterized protein</fullName>
    </submittedName>
</protein>
<evidence type="ECO:0000313" key="1">
    <source>
        <dbReference type="EMBL" id="OAD56380.1"/>
    </source>
</evidence>
<proteinExistence type="predicted"/>
<dbReference type="Proteomes" id="UP000250275">
    <property type="component" value="Unassembled WGS sequence"/>
</dbReference>
<sequence length="69" mass="8167">MVLDWRVLVRNLRWTRYWSPPRPSSFIPTMTDQCERRKLTENYFNQNSEIGIGRAIVRRVNDCVGPASL</sequence>
<evidence type="ECO:0000313" key="2">
    <source>
        <dbReference type="Proteomes" id="UP000250275"/>
    </source>
</evidence>
<accession>A0A310SPE7</accession>
<gene>
    <name evidence="1" type="ORF">WN48_03506</name>
</gene>
<reference evidence="1 2" key="1">
    <citation type="submission" date="2015-07" db="EMBL/GenBank/DDBJ databases">
        <title>The genome of Eufriesea mexicana.</title>
        <authorList>
            <person name="Pan H."/>
            <person name="Kapheim K."/>
        </authorList>
    </citation>
    <scope>NUCLEOTIDE SEQUENCE [LARGE SCALE GENOMIC DNA]</scope>
    <source>
        <strain evidence="1">0111107269</strain>
        <tissue evidence="1">Whole body</tissue>
    </source>
</reference>
<dbReference type="EMBL" id="KQ762031">
    <property type="protein sequence ID" value="OAD56380.1"/>
    <property type="molecule type" value="Genomic_DNA"/>
</dbReference>
<keyword evidence="2" id="KW-1185">Reference proteome</keyword>
<organism evidence="1 2">
    <name type="scientific">Eufriesea mexicana</name>
    <dbReference type="NCBI Taxonomy" id="516756"/>
    <lineage>
        <taxon>Eukaryota</taxon>
        <taxon>Metazoa</taxon>
        <taxon>Ecdysozoa</taxon>
        <taxon>Arthropoda</taxon>
        <taxon>Hexapoda</taxon>
        <taxon>Insecta</taxon>
        <taxon>Pterygota</taxon>
        <taxon>Neoptera</taxon>
        <taxon>Endopterygota</taxon>
        <taxon>Hymenoptera</taxon>
        <taxon>Apocrita</taxon>
        <taxon>Aculeata</taxon>
        <taxon>Apoidea</taxon>
        <taxon>Anthophila</taxon>
        <taxon>Apidae</taxon>
        <taxon>Eufriesea</taxon>
    </lineage>
</organism>
<dbReference type="AlphaFoldDB" id="A0A310SPE7"/>